<dbReference type="RefSeq" id="WP_180568745.1">
    <property type="nucleotide sequence ID" value="NZ_JACCKB010000017.1"/>
</dbReference>
<name>A0A853IGN0_9GAMM</name>
<evidence type="ECO:0000313" key="1">
    <source>
        <dbReference type="EMBL" id="NYZ66716.1"/>
    </source>
</evidence>
<dbReference type="Proteomes" id="UP000569732">
    <property type="component" value="Unassembled WGS sequence"/>
</dbReference>
<reference evidence="1 2" key="1">
    <citation type="submission" date="2020-07" db="EMBL/GenBank/DDBJ databases">
        <title>Endozoicomonas sp. nov., isolated from sediment.</title>
        <authorList>
            <person name="Gu T."/>
        </authorList>
    </citation>
    <scope>NUCLEOTIDE SEQUENCE [LARGE SCALE GENOMIC DNA]</scope>
    <source>
        <strain evidence="1 2">SM1973</strain>
    </source>
</reference>
<dbReference type="InterPro" id="IPR009734">
    <property type="entry name" value="Myoviridae_GpU"/>
</dbReference>
<dbReference type="Pfam" id="PF06995">
    <property type="entry name" value="Phage_P2_GpU"/>
    <property type="match status" value="1"/>
</dbReference>
<keyword evidence="2" id="KW-1185">Reference proteome</keyword>
<sequence length="135" mass="15045">MSYTLLKLGDFIFSIKTASYQKLRQQWQFTWASQPIIGGYPQQQYTGETVRTMALSGTMYPGQYGSRDSLLHMVELAGTGAPFILVAGTGEILGYWCITQVSESGTYPDKEGICRKIEFSVSITYYGDSIPNKGR</sequence>
<gene>
    <name evidence="1" type="ORF">H0A36_11910</name>
</gene>
<evidence type="ECO:0000313" key="2">
    <source>
        <dbReference type="Proteomes" id="UP000569732"/>
    </source>
</evidence>
<comment type="caution">
    <text evidence="1">The sequence shown here is derived from an EMBL/GenBank/DDBJ whole genome shotgun (WGS) entry which is preliminary data.</text>
</comment>
<accession>A0A853IGN0</accession>
<proteinExistence type="predicted"/>
<dbReference type="EMBL" id="JACCKB010000017">
    <property type="protein sequence ID" value="NYZ66716.1"/>
    <property type="molecule type" value="Genomic_DNA"/>
</dbReference>
<protein>
    <submittedName>
        <fullName evidence="1">Phage tail protein</fullName>
    </submittedName>
</protein>
<organism evidence="1 2">
    <name type="scientific">Spartinivicinus marinus</name>
    <dbReference type="NCBI Taxonomy" id="2994442"/>
    <lineage>
        <taxon>Bacteria</taxon>
        <taxon>Pseudomonadati</taxon>
        <taxon>Pseudomonadota</taxon>
        <taxon>Gammaproteobacteria</taxon>
        <taxon>Oceanospirillales</taxon>
        <taxon>Zooshikellaceae</taxon>
        <taxon>Spartinivicinus</taxon>
    </lineage>
</organism>
<dbReference type="AlphaFoldDB" id="A0A853IGN0"/>